<dbReference type="PIRSF" id="PIRSF030850">
    <property type="entry name" value="UCP030850"/>
    <property type="match status" value="1"/>
</dbReference>
<dbReference type="CDD" id="cd00085">
    <property type="entry name" value="HNHc"/>
    <property type="match status" value="1"/>
</dbReference>
<dbReference type="InterPro" id="IPR003615">
    <property type="entry name" value="HNH_nuc"/>
</dbReference>
<evidence type="ECO:0000313" key="2">
    <source>
        <dbReference type="EMBL" id="QNO45092.1"/>
    </source>
</evidence>
<evidence type="ECO:0000313" key="3">
    <source>
        <dbReference type="EMBL" id="QNO46053.1"/>
    </source>
</evidence>
<feature type="domain" description="HNH nuclease" evidence="1">
    <location>
        <begin position="211"/>
        <end position="265"/>
    </location>
</feature>
<reference evidence="2" key="1">
    <citation type="submission" date="2020-06" db="EMBL/GenBank/DDBJ databases">
        <title>Unique genomic features of the anaerobic methanotrophic archaea.</title>
        <authorList>
            <person name="Chadwick G.L."/>
            <person name="Skennerton C.T."/>
            <person name="Laso-Perez R."/>
            <person name="Leu A.O."/>
            <person name="Speth D.R."/>
            <person name="Yu H."/>
            <person name="Morgan-Lang C."/>
            <person name="Hatzenpichler R."/>
            <person name="Goudeau D."/>
            <person name="Malmstrom R."/>
            <person name="Brazelton W.J."/>
            <person name="Woyke T."/>
            <person name="Hallam S.J."/>
            <person name="Tyson G.W."/>
            <person name="Wegener G."/>
            <person name="Boetius A."/>
            <person name="Orphan V."/>
        </authorList>
    </citation>
    <scope>NUCLEOTIDE SEQUENCE</scope>
</reference>
<evidence type="ECO:0000259" key="1">
    <source>
        <dbReference type="Pfam" id="PF13391"/>
    </source>
</evidence>
<gene>
    <name evidence="2" type="ORF">DAFKAPGL_00001</name>
    <name evidence="3" type="ORF">FINKGBGL_00003</name>
</gene>
<sequence>MNDFEQDVLDYYAHKVSHLRINRSKGVVPHKPLLLLAIIELIEYGKLSENKIYPTPVMTSTFLKYWSRLNPENHRSNVSLPFFHLKSEGFWHLHPNEGCERVLEFTKSIQTFSKLRKIINYVTIDDNLFLIFSDKTYRDTMRDCIIETYFQDKRETLAGIFKENEEMGKQQTELIADSRKKFVPIKEGDLSSAKRNNVFRNTIISIYDYTCSICKMQVITLDGAAIVDAAHIIPFSTSHNNDIRNGFTLCKNHHWCFDKGIIMVDQNYKIEISPLVDDSEFLTDLSGETALLPRIRKLYPSRDAFEWHRENIFQV</sequence>
<accession>A0A7G9YAQ8</accession>
<dbReference type="EMBL" id="MT631072">
    <property type="protein sequence ID" value="QNO45092.1"/>
    <property type="molecule type" value="Genomic_DNA"/>
</dbReference>
<proteinExistence type="predicted"/>
<dbReference type="EMBL" id="MT631167">
    <property type="protein sequence ID" value="QNO46053.1"/>
    <property type="molecule type" value="Genomic_DNA"/>
</dbReference>
<dbReference type="AlphaFoldDB" id="A0A7G9YAQ8"/>
<protein>
    <recommendedName>
        <fullName evidence="1">HNH nuclease domain-containing protein</fullName>
    </recommendedName>
</protein>
<dbReference type="InterPro" id="IPR011396">
    <property type="entry name" value="PT_DNA_restrict"/>
</dbReference>
<dbReference type="Pfam" id="PF13391">
    <property type="entry name" value="HNH_2"/>
    <property type="match status" value="1"/>
</dbReference>
<name>A0A7G9YAQ8_9EURY</name>
<organism evidence="2">
    <name type="scientific">Candidatus Methanogaster sp. ANME-2c ERB4</name>
    <dbReference type="NCBI Taxonomy" id="2759911"/>
    <lineage>
        <taxon>Archaea</taxon>
        <taxon>Methanobacteriati</taxon>
        <taxon>Methanobacteriota</taxon>
        <taxon>Stenosarchaea group</taxon>
        <taxon>Methanomicrobia</taxon>
        <taxon>Methanosarcinales</taxon>
        <taxon>ANME-2 cluster</taxon>
        <taxon>Candidatus Methanogasteraceae</taxon>
        <taxon>Candidatus Methanogaster</taxon>
    </lineage>
</organism>